<name>A0A7T8C3U7_9CAUD</name>
<sequence>MIKKRSKFNNKKVEVDGIVFDSAMEAKYYEYLKEEYEHGRVAFFELQPKYTLQSSFKKRGKLFRAIDYKADFEVHYPNGDYVTIDVKGFETADFKIKRKLFEKAYPQELKLITYSKIDGGWIEIDDLKKARKERKKAKEEKAKNL</sequence>
<proteinExistence type="predicted"/>
<keyword evidence="2" id="KW-1185">Reference proteome</keyword>
<gene>
    <name evidence="1" type="primary">50</name>
    <name evidence="1" type="ORF">268TH004_50</name>
</gene>
<dbReference type="Proteomes" id="UP000595376">
    <property type="component" value="Segment"/>
</dbReference>
<dbReference type="InterPro" id="IPR009414">
    <property type="entry name" value="DUF1064"/>
</dbReference>
<protein>
    <submittedName>
        <fullName evidence="1">Holliday junction resolvase</fullName>
    </submittedName>
</protein>
<dbReference type="Pfam" id="PF06356">
    <property type="entry name" value="DUF1064"/>
    <property type="match status" value="1"/>
</dbReference>
<dbReference type="EMBL" id="MW394467">
    <property type="protein sequence ID" value="QQO40395.1"/>
    <property type="molecule type" value="Genomic_DNA"/>
</dbReference>
<dbReference type="Gene3D" id="3.40.91.30">
    <property type="match status" value="1"/>
</dbReference>
<evidence type="ECO:0000313" key="2">
    <source>
        <dbReference type="Proteomes" id="UP000595376"/>
    </source>
</evidence>
<evidence type="ECO:0000313" key="1">
    <source>
        <dbReference type="EMBL" id="QQO40395.1"/>
    </source>
</evidence>
<accession>A0A7T8C3U7</accession>
<reference evidence="1 2" key="1">
    <citation type="submission" date="2020-12" db="EMBL/GenBank/DDBJ databases">
        <authorList>
            <person name="Goubet-McCall L."/>
            <person name="Delesalle V.A."/>
            <person name="Krukonis G.P."/>
        </authorList>
    </citation>
    <scope>NUCLEOTIDE SEQUENCE [LARGE SCALE GENOMIC DNA]</scope>
</reference>
<organism evidence="1 2">
    <name type="scientific">Bacillus phage 268TH004</name>
    <dbReference type="NCBI Taxonomy" id="2801523"/>
    <lineage>
        <taxon>Viruses</taxon>
        <taxon>Duplodnaviria</taxon>
        <taxon>Heunggongvirae</taxon>
        <taxon>Uroviricota</taxon>
        <taxon>Caudoviricetes</taxon>
        <taxon>Ehrlichviridae</taxon>
        <taxon>Gettysburgvirus</taxon>
        <taxon>Gettysburgvirus gv268TH004</taxon>
    </lineage>
</organism>